<dbReference type="Proteomes" id="UP001172778">
    <property type="component" value="Unassembled WGS sequence"/>
</dbReference>
<feature type="signal peptide" evidence="1">
    <location>
        <begin position="1"/>
        <end position="23"/>
    </location>
</feature>
<name>A0ABT7DZ32_9NEIS</name>
<protein>
    <submittedName>
        <fullName evidence="2">Uncharacterized protein</fullName>
    </submittedName>
</protein>
<gene>
    <name evidence="2" type="ORF">PZA18_14715</name>
</gene>
<feature type="chain" id="PRO_5045054589" evidence="1">
    <location>
        <begin position="24"/>
        <end position="149"/>
    </location>
</feature>
<reference evidence="2" key="1">
    <citation type="submission" date="2023-03" db="EMBL/GenBank/DDBJ databases">
        <title>Chitinimonas shenzhenensis gen. nov., sp. nov., a novel member of family Burkholderiaceae isolated from activated sludge collected in Shen Zhen, China.</title>
        <authorList>
            <person name="Wang X."/>
        </authorList>
    </citation>
    <scope>NUCLEOTIDE SEQUENCE</scope>
    <source>
        <strain evidence="2">DQS-5</strain>
    </source>
</reference>
<comment type="caution">
    <text evidence="2">The sequence shown here is derived from an EMBL/GenBank/DDBJ whole genome shotgun (WGS) entry which is preliminary data.</text>
</comment>
<organism evidence="2 3">
    <name type="scientific">Parachitinimonas caeni</name>
    <dbReference type="NCBI Taxonomy" id="3031301"/>
    <lineage>
        <taxon>Bacteria</taxon>
        <taxon>Pseudomonadati</taxon>
        <taxon>Pseudomonadota</taxon>
        <taxon>Betaproteobacteria</taxon>
        <taxon>Neisseriales</taxon>
        <taxon>Chitinibacteraceae</taxon>
        <taxon>Parachitinimonas</taxon>
    </lineage>
</organism>
<accession>A0ABT7DZ32</accession>
<sequence length="149" mass="16194">MKAITKFSMAIAMGLALSAGAQAATHSVWSEKPLALVDPTQGSFAPIKGSMASTWNSKTRYGHMHITAQANPNLSYEFNLVSISSSATDIISGIWDIYRNGVLVCNGCMGKAYGIHAPAGNYFKVYIGDEQCMGEKWHYSGYITNRLDF</sequence>
<keyword evidence="1" id="KW-0732">Signal</keyword>
<proteinExistence type="predicted"/>
<keyword evidence="3" id="KW-1185">Reference proteome</keyword>
<dbReference type="EMBL" id="JARRAF010000017">
    <property type="protein sequence ID" value="MDK2125306.1"/>
    <property type="molecule type" value="Genomic_DNA"/>
</dbReference>
<evidence type="ECO:0000313" key="3">
    <source>
        <dbReference type="Proteomes" id="UP001172778"/>
    </source>
</evidence>
<evidence type="ECO:0000313" key="2">
    <source>
        <dbReference type="EMBL" id="MDK2125306.1"/>
    </source>
</evidence>
<evidence type="ECO:0000256" key="1">
    <source>
        <dbReference type="SAM" id="SignalP"/>
    </source>
</evidence>
<dbReference type="RefSeq" id="WP_284101618.1">
    <property type="nucleotide sequence ID" value="NZ_JARRAF010000017.1"/>
</dbReference>